<feature type="domain" description="N-acetyltransferase" evidence="1">
    <location>
        <begin position="1"/>
        <end position="86"/>
    </location>
</feature>
<organism evidence="3 4">
    <name type="scientific">Neisseria weaveri</name>
    <dbReference type="NCBI Taxonomy" id="28091"/>
    <lineage>
        <taxon>Bacteria</taxon>
        <taxon>Pseudomonadati</taxon>
        <taxon>Pseudomonadota</taxon>
        <taxon>Betaproteobacteria</taxon>
        <taxon>Neisseriales</taxon>
        <taxon>Neisseriaceae</taxon>
        <taxon>Neisseria</taxon>
    </lineage>
</organism>
<dbReference type="AlphaFoldDB" id="A0A3S4ZIQ6"/>
<dbReference type="Gene3D" id="3.40.630.30">
    <property type="match status" value="1"/>
</dbReference>
<dbReference type="InterPro" id="IPR016181">
    <property type="entry name" value="Acyl_CoA_acyltransferase"/>
</dbReference>
<keyword evidence="4" id="KW-1185">Reference proteome</keyword>
<dbReference type="EMBL" id="LR134533">
    <property type="protein sequence ID" value="VEJ49388.1"/>
    <property type="molecule type" value="Genomic_DNA"/>
</dbReference>
<sequence>MTNAVQHFPETRTFILSVGREQAGHLNYEISDGIWNITHTVVDPAFRGQGLAKVLVEAAIEEAKKHQVGLTASCDYAAAVLAKRKA</sequence>
<name>A0A3S4ZIQ6_9NEIS</name>
<dbReference type="KEGG" id="nwe:SAMEA3174300_0860"/>
<dbReference type="PROSITE" id="PS51729">
    <property type="entry name" value="GNAT_YJDJ"/>
    <property type="match status" value="1"/>
</dbReference>
<proteinExistence type="predicted"/>
<dbReference type="CDD" id="cd04301">
    <property type="entry name" value="NAT_SF"/>
    <property type="match status" value="1"/>
</dbReference>
<dbReference type="InterPro" id="IPR031165">
    <property type="entry name" value="GNAT_YJDJ"/>
</dbReference>
<evidence type="ECO:0000313" key="3">
    <source>
        <dbReference type="EMBL" id="VEJ49388.1"/>
    </source>
</evidence>
<evidence type="ECO:0000259" key="2">
    <source>
        <dbReference type="PROSITE" id="PS51729"/>
    </source>
</evidence>
<keyword evidence="3" id="KW-0808">Transferase</keyword>
<dbReference type="RefSeq" id="WP_004284082.1">
    <property type="nucleotide sequence ID" value="NZ_CAUJRG010000003.1"/>
</dbReference>
<feature type="domain" description="N-acetyltransferase" evidence="2">
    <location>
        <begin position="6"/>
        <end position="86"/>
    </location>
</feature>
<dbReference type="InterPro" id="IPR045057">
    <property type="entry name" value="Gcn5-rel_NAT"/>
</dbReference>
<dbReference type="PANTHER" id="PTHR31435:SF9">
    <property type="entry name" value="PROTEIN NATD1"/>
    <property type="match status" value="1"/>
</dbReference>
<dbReference type="Pfam" id="PF14542">
    <property type="entry name" value="Acetyltransf_CG"/>
    <property type="match status" value="1"/>
</dbReference>
<dbReference type="OrthoDB" id="9813275at2"/>
<protein>
    <submittedName>
        <fullName evidence="3">Acetyltransferase (GNAT) family</fullName>
    </submittedName>
</protein>
<accession>A0A3S4ZIQ6</accession>
<dbReference type="PANTHER" id="PTHR31435">
    <property type="entry name" value="PROTEIN NATD1"/>
    <property type="match status" value="1"/>
</dbReference>
<reference evidence="3 4" key="1">
    <citation type="submission" date="2018-12" db="EMBL/GenBank/DDBJ databases">
        <authorList>
            <consortium name="Pathogen Informatics"/>
        </authorList>
    </citation>
    <scope>NUCLEOTIDE SEQUENCE [LARGE SCALE GENOMIC DNA]</scope>
    <source>
        <strain evidence="3 4">NCTC12742</strain>
    </source>
</reference>
<dbReference type="Proteomes" id="UP000272771">
    <property type="component" value="Chromosome"/>
</dbReference>
<evidence type="ECO:0000313" key="4">
    <source>
        <dbReference type="Proteomes" id="UP000272771"/>
    </source>
</evidence>
<dbReference type="InterPro" id="IPR000182">
    <property type="entry name" value="GNAT_dom"/>
</dbReference>
<dbReference type="PROSITE" id="PS51186">
    <property type="entry name" value="GNAT"/>
    <property type="match status" value="1"/>
</dbReference>
<evidence type="ECO:0000259" key="1">
    <source>
        <dbReference type="PROSITE" id="PS51186"/>
    </source>
</evidence>
<gene>
    <name evidence="3" type="ORF">NCTC12742_00174</name>
</gene>
<dbReference type="STRING" id="28091.SAMEA3174300_00860"/>
<dbReference type="GO" id="GO:0016747">
    <property type="term" value="F:acyltransferase activity, transferring groups other than amino-acyl groups"/>
    <property type="evidence" value="ECO:0007669"/>
    <property type="project" value="InterPro"/>
</dbReference>
<dbReference type="SUPFAM" id="SSF55729">
    <property type="entry name" value="Acyl-CoA N-acyltransferases (Nat)"/>
    <property type="match status" value="1"/>
</dbReference>